<dbReference type="Gene3D" id="1.10.287.130">
    <property type="match status" value="1"/>
</dbReference>
<dbReference type="InterPro" id="IPR003660">
    <property type="entry name" value="HAMP_dom"/>
</dbReference>
<keyword evidence="6 11" id="KW-0812">Transmembrane</keyword>
<evidence type="ECO:0000259" key="13">
    <source>
        <dbReference type="PROSITE" id="PS50885"/>
    </source>
</evidence>
<evidence type="ECO:0000259" key="12">
    <source>
        <dbReference type="PROSITE" id="PS50109"/>
    </source>
</evidence>
<comment type="catalytic activity">
    <reaction evidence="1">
        <text>ATP + protein L-histidine = ADP + protein N-phospho-L-histidine.</text>
        <dbReference type="EC" id="2.7.13.3"/>
    </reaction>
</comment>
<accession>A0A8J3YKD3</accession>
<dbReference type="PRINTS" id="PR00344">
    <property type="entry name" value="BCTRLSENSOR"/>
</dbReference>
<feature type="transmembrane region" description="Helical" evidence="11">
    <location>
        <begin position="12"/>
        <end position="32"/>
    </location>
</feature>
<feature type="domain" description="HAMP" evidence="13">
    <location>
        <begin position="112"/>
        <end position="165"/>
    </location>
</feature>
<dbReference type="Gene3D" id="6.10.340.10">
    <property type="match status" value="1"/>
</dbReference>
<gene>
    <name evidence="14" type="ORF">Val02_24610</name>
</gene>
<dbReference type="SUPFAM" id="SSF158472">
    <property type="entry name" value="HAMP domain-like"/>
    <property type="match status" value="1"/>
</dbReference>
<keyword evidence="10 11" id="KW-0472">Membrane</keyword>
<dbReference type="InterPro" id="IPR036890">
    <property type="entry name" value="HATPase_C_sf"/>
</dbReference>
<dbReference type="GO" id="GO:0005886">
    <property type="term" value="C:plasma membrane"/>
    <property type="evidence" value="ECO:0007669"/>
    <property type="project" value="UniProtKB-SubCell"/>
</dbReference>
<dbReference type="CDD" id="cd00082">
    <property type="entry name" value="HisKA"/>
    <property type="match status" value="1"/>
</dbReference>
<evidence type="ECO:0000256" key="3">
    <source>
        <dbReference type="ARBA" id="ARBA00012438"/>
    </source>
</evidence>
<dbReference type="InterPro" id="IPR003594">
    <property type="entry name" value="HATPase_dom"/>
</dbReference>
<evidence type="ECO:0000313" key="15">
    <source>
        <dbReference type="Proteomes" id="UP000619260"/>
    </source>
</evidence>
<evidence type="ECO:0000256" key="4">
    <source>
        <dbReference type="ARBA" id="ARBA00022553"/>
    </source>
</evidence>
<sequence length="378" mass="40324">MRLTIRTRLTLWYAAVLVTTGGVLLVTVYLLARRQLFSANSTLLLKLVPAVAADPSQTVIAGPAQPAQDLDTAAALINSAREETLRAILYQSALLFAALAAVSLVVCWLVASRALRPLRTVTAVAERLSHDTLSERITHDGPADELHTLVEAFNTMLDRLGRAFQAQRLFAANASHELRTPLTIIQTAAEKALSRPHRTEADYRRAFATVITAAHRSERLLASLLALARAGQHTRHETVDLAHAATEAARAAPPAGPTVHTALHPAPVDGDPAQLELLLRNLVDNAVRHNTDGGTVWIRTDARAGTAVLTVENTGPHLDNDDIGRLRRAFQRGGGRTGGHGLGLAIVDAVVDAHTGTWTATPRPSGGLTVEVRLPAAG</sequence>
<keyword evidence="7 14" id="KW-0418">Kinase</keyword>
<evidence type="ECO:0000313" key="14">
    <source>
        <dbReference type="EMBL" id="GIJ45575.1"/>
    </source>
</evidence>
<dbReference type="Gene3D" id="3.30.565.10">
    <property type="entry name" value="Histidine kinase-like ATPase, C-terminal domain"/>
    <property type="match status" value="1"/>
</dbReference>
<feature type="domain" description="Histidine kinase" evidence="12">
    <location>
        <begin position="173"/>
        <end position="378"/>
    </location>
</feature>
<dbReference type="RefSeq" id="WP_203899096.1">
    <property type="nucleotide sequence ID" value="NZ_BOPF01000007.1"/>
</dbReference>
<dbReference type="PROSITE" id="PS50885">
    <property type="entry name" value="HAMP"/>
    <property type="match status" value="1"/>
</dbReference>
<dbReference type="Pfam" id="PF02518">
    <property type="entry name" value="HATPase_c"/>
    <property type="match status" value="1"/>
</dbReference>
<organism evidence="14 15">
    <name type="scientific">Virgisporangium aliadipatigenens</name>
    <dbReference type="NCBI Taxonomy" id="741659"/>
    <lineage>
        <taxon>Bacteria</taxon>
        <taxon>Bacillati</taxon>
        <taxon>Actinomycetota</taxon>
        <taxon>Actinomycetes</taxon>
        <taxon>Micromonosporales</taxon>
        <taxon>Micromonosporaceae</taxon>
        <taxon>Virgisporangium</taxon>
    </lineage>
</organism>
<dbReference type="PANTHER" id="PTHR45436:SF5">
    <property type="entry name" value="SENSOR HISTIDINE KINASE TRCS"/>
    <property type="match status" value="1"/>
</dbReference>
<keyword evidence="9" id="KW-0902">Two-component regulatory system</keyword>
<comment type="caution">
    <text evidence="14">The sequence shown here is derived from an EMBL/GenBank/DDBJ whole genome shotgun (WGS) entry which is preliminary data.</text>
</comment>
<evidence type="ECO:0000256" key="2">
    <source>
        <dbReference type="ARBA" id="ARBA00004236"/>
    </source>
</evidence>
<dbReference type="EMBL" id="BOPF01000007">
    <property type="protein sequence ID" value="GIJ45575.1"/>
    <property type="molecule type" value="Genomic_DNA"/>
</dbReference>
<reference evidence="14" key="1">
    <citation type="submission" date="2021-01" db="EMBL/GenBank/DDBJ databases">
        <title>Whole genome shotgun sequence of Virgisporangium aliadipatigenens NBRC 105644.</title>
        <authorList>
            <person name="Komaki H."/>
            <person name="Tamura T."/>
        </authorList>
    </citation>
    <scope>NUCLEOTIDE SEQUENCE</scope>
    <source>
        <strain evidence="14">NBRC 105644</strain>
    </source>
</reference>
<keyword evidence="15" id="KW-1185">Reference proteome</keyword>
<name>A0A8J3YKD3_9ACTN</name>
<dbReference type="SMART" id="SM00387">
    <property type="entry name" value="HATPase_c"/>
    <property type="match status" value="1"/>
</dbReference>
<keyword evidence="4" id="KW-0597">Phosphoprotein</keyword>
<evidence type="ECO:0000256" key="10">
    <source>
        <dbReference type="ARBA" id="ARBA00023136"/>
    </source>
</evidence>
<dbReference type="EC" id="2.7.13.3" evidence="3"/>
<comment type="subcellular location">
    <subcellularLocation>
        <location evidence="2">Cell membrane</location>
    </subcellularLocation>
</comment>
<dbReference type="SMART" id="SM00388">
    <property type="entry name" value="HisKA"/>
    <property type="match status" value="1"/>
</dbReference>
<dbReference type="SUPFAM" id="SSF47384">
    <property type="entry name" value="Homodimeric domain of signal transducing histidine kinase"/>
    <property type="match status" value="1"/>
</dbReference>
<evidence type="ECO:0000256" key="9">
    <source>
        <dbReference type="ARBA" id="ARBA00023012"/>
    </source>
</evidence>
<dbReference type="InterPro" id="IPR003661">
    <property type="entry name" value="HisK_dim/P_dom"/>
</dbReference>
<evidence type="ECO:0000256" key="8">
    <source>
        <dbReference type="ARBA" id="ARBA00022989"/>
    </source>
</evidence>
<dbReference type="Proteomes" id="UP000619260">
    <property type="component" value="Unassembled WGS sequence"/>
</dbReference>
<dbReference type="InterPro" id="IPR004358">
    <property type="entry name" value="Sig_transdc_His_kin-like_C"/>
</dbReference>
<dbReference type="Pfam" id="PF00512">
    <property type="entry name" value="HisKA"/>
    <property type="match status" value="1"/>
</dbReference>
<evidence type="ECO:0000256" key="1">
    <source>
        <dbReference type="ARBA" id="ARBA00000085"/>
    </source>
</evidence>
<keyword evidence="5" id="KW-0808">Transferase</keyword>
<evidence type="ECO:0000256" key="5">
    <source>
        <dbReference type="ARBA" id="ARBA00022679"/>
    </source>
</evidence>
<evidence type="ECO:0000256" key="7">
    <source>
        <dbReference type="ARBA" id="ARBA00022777"/>
    </source>
</evidence>
<protein>
    <recommendedName>
        <fullName evidence="3">histidine kinase</fullName>
        <ecNumber evidence="3">2.7.13.3</ecNumber>
    </recommendedName>
</protein>
<dbReference type="InterPro" id="IPR005467">
    <property type="entry name" value="His_kinase_dom"/>
</dbReference>
<feature type="transmembrane region" description="Helical" evidence="11">
    <location>
        <begin position="88"/>
        <end position="111"/>
    </location>
</feature>
<dbReference type="SUPFAM" id="SSF55874">
    <property type="entry name" value="ATPase domain of HSP90 chaperone/DNA topoisomerase II/histidine kinase"/>
    <property type="match status" value="1"/>
</dbReference>
<evidence type="ECO:0000256" key="11">
    <source>
        <dbReference type="SAM" id="Phobius"/>
    </source>
</evidence>
<dbReference type="AlphaFoldDB" id="A0A8J3YKD3"/>
<dbReference type="SMART" id="SM00304">
    <property type="entry name" value="HAMP"/>
    <property type="match status" value="1"/>
</dbReference>
<evidence type="ECO:0000256" key="6">
    <source>
        <dbReference type="ARBA" id="ARBA00022692"/>
    </source>
</evidence>
<keyword evidence="8 11" id="KW-1133">Transmembrane helix</keyword>
<dbReference type="CDD" id="cd06225">
    <property type="entry name" value="HAMP"/>
    <property type="match status" value="1"/>
</dbReference>
<dbReference type="GO" id="GO:0000155">
    <property type="term" value="F:phosphorelay sensor kinase activity"/>
    <property type="evidence" value="ECO:0007669"/>
    <property type="project" value="InterPro"/>
</dbReference>
<dbReference type="PANTHER" id="PTHR45436">
    <property type="entry name" value="SENSOR HISTIDINE KINASE YKOH"/>
    <property type="match status" value="1"/>
</dbReference>
<dbReference type="InterPro" id="IPR050428">
    <property type="entry name" value="TCS_sensor_his_kinase"/>
</dbReference>
<dbReference type="PROSITE" id="PS50109">
    <property type="entry name" value="HIS_KIN"/>
    <property type="match status" value="1"/>
</dbReference>
<proteinExistence type="predicted"/>
<dbReference type="InterPro" id="IPR036097">
    <property type="entry name" value="HisK_dim/P_sf"/>
</dbReference>
<dbReference type="Pfam" id="PF00672">
    <property type="entry name" value="HAMP"/>
    <property type="match status" value="1"/>
</dbReference>